<evidence type="ECO:0000313" key="2">
    <source>
        <dbReference type="Proteomes" id="UP000814033"/>
    </source>
</evidence>
<name>A0ACB8RNA1_9AGAM</name>
<gene>
    <name evidence="1" type="ORF">FA95DRAFT_123782</name>
</gene>
<organism evidence="1 2">
    <name type="scientific">Auriscalpium vulgare</name>
    <dbReference type="NCBI Taxonomy" id="40419"/>
    <lineage>
        <taxon>Eukaryota</taxon>
        <taxon>Fungi</taxon>
        <taxon>Dikarya</taxon>
        <taxon>Basidiomycota</taxon>
        <taxon>Agaricomycotina</taxon>
        <taxon>Agaricomycetes</taxon>
        <taxon>Russulales</taxon>
        <taxon>Auriscalpiaceae</taxon>
        <taxon>Auriscalpium</taxon>
    </lineage>
</organism>
<dbReference type="EMBL" id="MU275951">
    <property type="protein sequence ID" value="KAI0045464.1"/>
    <property type="molecule type" value="Genomic_DNA"/>
</dbReference>
<comment type="caution">
    <text evidence="1">The sequence shown here is derived from an EMBL/GenBank/DDBJ whole genome shotgun (WGS) entry which is preliminary data.</text>
</comment>
<dbReference type="Proteomes" id="UP000814033">
    <property type="component" value="Unassembled WGS sequence"/>
</dbReference>
<reference evidence="1" key="2">
    <citation type="journal article" date="2022" name="New Phytol.">
        <title>Evolutionary transition to the ectomycorrhizal habit in the genomes of a hyperdiverse lineage of mushroom-forming fungi.</title>
        <authorList>
            <person name="Looney B."/>
            <person name="Miyauchi S."/>
            <person name="Morin E."/>
            <person name="Drula E."/>
            <person name="Courty P.E."/>
            <person name="Kohler A."/>
            <person name="Kuo A."/>
            <person name="LaButti K."/>
            <person name="Pangilinan J."/>
            <person name="Lipzen A."/>
            <person name="Riley R."/>
            <person name="Andreopoulos W."/>
            <person name="He G."/>
            <person name="Johnson J."/>
            <person name="Nolan M."/>
            <person name="Tritt A."/>
            <person name="Barry K.W."/>
            <person name="Grigoriev I.V."/>
            <person name="Nagy L.G."/>
            <person name="Hibbett D."/>
            <person name="Henrissat B."/>
            <person name="Matheny P.B."/>
            <person name="Labbe J."/>
            <person name="Martin F.M."/>
        </authorList>
    </citation>
    <scope>NUCLEOTIDE SEQUENCE</scope>
    <source>
        <strain evidence="1">FP105234-sp</strain>
    </source>
</reference>
<accession>A0ACB8RNA1</accession>
<keyword evidence="2" id="KW-1185">Reference proteome</keyword>
<protein>
    <submittedName>
        <fullName evidence="1">Uncharacterized protein</fullName>
    </submittedName>
</protein>
<reference evidence="1" key="1">
    <citation type="submission" date="2021-02" db="EMBL/GenBank/DDBJ databases">
        <authorList>
            <consortium name="DOE Joint Genome Institute"/>
            <person name="Ahrendt S."/>
            <person name="Looney B.P."/>
            <person name="Miyauchi S."/>
            <person name="Morin E."/>
            <person name="Drula E."/>
            <person name="Courty P.E."/>
            <person name="Chicoki N."/>
            <person name="Fauchery L."/>
            <person name="Kohler A."/>
            <person name="Kuo A."/>
            <person name="Labutti K."/>
            <person name="Pangilinan J."/>
            <person name="Lipzen A."/>
            <person name="Riley R."/>
            <person name="Andreopoulos W."/>
            <person name="He G."/>
            <person name="Johnson J."/>
            <person name="Barry K.W."/>
            <person name="Grigoriev I.V."/>
            <person name="Nagy L."/>
            <person name="Hibbett D."/>
            <person name="Henrissat B."/>
            <person name="Matheny P.B."/>
            <person name="Labbe J."/>
            <person name="Martin F."/>
        </authorList>
    </citation>
    <scope>NUCLEOTIDE SEQUENCE</scope>
    <source>
        <strain evidence="1">FP105234-sp</strain>
    </source>
</reference>
<sequence>MTDGRTCAQDRVSPPILRGSSNPRLQDVADPRIDGSCPNGLPRDAKGRAECWYTPLLVTIRLNARLVSEPLLVNASAENASRKNSEIALYNNFDRIAMTLVASTRLRLTICAQRSLIPRLPLPQHTALSDSPRPQRATYHQSAGMIISLFISMSPMLPAVNCTSIIEEKPGVAVLA</sequence>
<proteinExistence type="predicted"/>
<evidence type="ECO:0000313" key="1">
    <source>
        <dbReference type="EMBL" id="KAI0045464.1"/>
    </source>
</evidence>